<dbReference type="GO" id="GO:0008961">
    <property type="term" value="F:phosphatidylglycerol-prolipoprotein diacylglyceryl transferase activity"/>
    <property type="evidence" value="ECO:0007669"/>
    <property type="project" value="UniProtKB-UniRule"/>
</dbReference>
<sequence length="262" mass="30130">MLLNQISWDVSPVIFSLGSLHIRWYGLFFALSFYLGYVILEKQVFRREGLPIGLLDRLATYVVIGTVVGARLGHVFFYEPASYLRDPLSILKIWEGGLASHGAAIGILLALWIFKRKSGKTYLWTLDRLVIVVALGGFFIRMGNLMNSEIYGHYTSLPWGFVFLRDGETEPRHPTQIYEALSYLILFFALLKYYISNYKKLKEGFIFGIFLIVLFGVRFLIEFVKEPQVAFEQTMTLNMGQWLSIPFILAGAGLLWWTNKKK</sequence>
<dbReference type="PANTHER" id="PTHR30589">
    <property type="entry name" value="PROLIPOPROTEIN DIACYLGLYCERYL TRANSFERASE"/>
    <property type="match status" value="1"/>
</dbReference>
<feature type="transmembrane region" description="Helical" evidence="7">
    <location>
        <begin position="121"/>
        <end position="140"/>
    </location>
</feature>
<dbReference type="STRING" id="1678841.TBC1_12973"/>
<dbReference type="InterPro" id="IPR001640">
    <property type="entry name" value="Lgt"/>
</dbReference>
<comment type="similarity">
    <text evidence="1 7">Belongs to the Lgt family.</text>
</comment>
<dbReference type="UniPathway" id="UPA00664"/>
<protein>
    <recommendedName>
        <fullName evidence="7">Phosphatidylglycerol--prolipoprotein diacylglyceryl transferase</fullName>
        <ecNumber evidence="7">2.5.1.145</ecNumber>
    </recommendedName>
</protein>
<dbReference type="EMBL" id="DF968183">
    <property type="protein sequence ID" value="GAP45153.1"/>
    <property type="molecule type" value="Genomic_DNA"/>
</dbReference>
<feature type="transmembrane region" description="Helical" evidence="7">
    <location>
        <begin position="61"/>
        <end position="78"/>
    </location>
</feature>
<evidence type="ECO:0000256" key="6">
    <source>
        <dbReference type="ARBA" id="ARBA00023136"/>
    </source>
</evidence>
<dbReference type="Pfam" id="PF01790">
    <property type="entry name" value="LGT"/>
    <property type="match status" value="1"/>
</dbReference>
<name>A0A0S7C4N9_9BACT</name>
<gene>
    <name evidence="7" type="primary">lgt</name>
    <name evidence="8" type="ORF">TBC1_12973</name>
</gene>
<evidence type="ECO:0000313" key="9">
    <source>
        <dbReference type="Proteomes" id="UP000053091"/>
    </source>
</evidence>
<feature type="binding site" evidence="7">
    <location>
        <position position="141"/>
    </location>
    <ligand>
        <name>a 1,2-diacyl-sn-glycero-3-phospho-(1'-sn-glycerol)</name>
        <dbReference type="ChEBI" id="CHEBI:64716"/>
    </ligand>
</feature>
<keyword evidence="2 7" id="KW-1003">Cell membrane</keyword>
<dbReference type="GO" id="GO:0005886">
    <property type="term" value="C:plasma membrane"/>
    <property type="evidence" value="ECO:0007669"/>
    <property type="project" value="UniProtKB-SubCell"/>
</dbReference>
<dbReference type="Proteomes" id="UP000053091">
    <property type="component" value="Unassembled WGS sequence"/>
</dbReference>
<accession>A0A0S7C4N9</accession>
<evidence type="ECO:0000256" key="2">
    <source>
        <dbReference type="ARBA" id="ARBA00022475"/>
    </source>
</evidence>
<evidence type="ECO:0000313" key="8">
    <source>
        <dbReference type="EMBL" id="GAP45153.1"/>
    </source>
</evidence>
<dbReference type="RefSeq" id="WP_062045304.1">
    <property type="nucleotide sequence ID" value="NZ_DF968183.1"/>
</dbReference>
<feature type="transmembrane region" description="Helical" evidence="7">
    <location>
        <begin position="204"/>
        <end position="221"/>
    </location>
</feature>
<dbReference type="PATRIC" id="fig|1678841.3.peg.3748"/>
<evidence type="ECO:0000256" key="7">
    <source>
        <dbReference type="HAMAP-Rule" id="MF_01147"/>
    </source>
</evidence>
<evidence type="ECO:0000256" key="4">
    <source>
        <dbReference type="ARBA" id="ARBA00022692"/>
    </source>
</evidence>
<keyword evidence="6 7" id="KW-0472">Membrane</keyword>
<proteinExistence type="inferred from homology"/>
<reference evidence="8" key="1">
    <citation type="journal article" date="2015" name="Genome Announc.">
        <title>Draft Genome Sequence of Bacteroidales Strain TBC1, a Novel Isolate from a Methanogenic Wastewater Treatment System.</title>
        <authorList>
            <person name="Tourlousse D.M."/>
            <person name="Matsuura N."/>
            <person name="Sun L."/>
            <person name="Toyonaga M."/>
            <person name="Kuroda K."/>
            <person name="Ohashi A."/>
            <person name="Cruz R."/>
            <person name="Yamaguchi T."/>
            <person name="Sekiguchi Y."/>
        </authorList>
    </citation>
    <scope>NUCLEOTIDE SEQUENCE [LARGE SCALE GENOMIC DNA]</scope>
    <source>
        <strain evidence="8">TBC1</strain>
    </source>
</reference>
<keyword evidence="9" id="KW-1185">Reference proteome</keyword>
<comment type="pathway">
    <text evidence="7">Protein modification; lipoprotein biosynthesis (diacylglyceryl transfer).</text>
</comment>
<dbReference type="HAMAP" id="MF_01147">
    <property type="entry name" value="Lgt"/>
    <property type="match status" value="1"/>
</dbReference>
<keyword evidence="8" id="KW-0449">Lipoprotein</keyword>
<comment type="subcellular location">
    <subcellularLocation>
        <location evidence="7">Cell membrane</location>
        <topology evidence="7">Multi-pass membrane protein</topology>
    </subcellularLocation>
</comment>
<feature type="transmembrane region" description="Helical" evidence="7">
    <location>
        <begin position="241"/>
        <end position="258"/>
    </location>
</feature>
<dbReference type="NCBIfam" id="TIGR00544">
    <property type="entry name" value="lgt"/>
    <property type="match status" value="1"/>
</dbReference>
<feature type="transmembrane region" description="Helical" evidence="7">
    <location>
        <begin position="22"/>
        <end position="40"/>
    </location>
</feature>
<feature type="transmembrane region" description="Helical" evidence="7">
    <location>
        <begin position="98"/>
        <end position="114"/>
    </location>
</feature>
<dbReference type="AlphaFoldDB" id="A0A0S7C4N9"/>
<comment type="function">
    <text evidence="7">Catalyzes the transfer of the diacylglyceryl group from phosphatidylglycerol to the sulfhydryl group of the N-terminal cysteine of a prolipoprotein, the first step in the formation of mature lipoproteins.</text>
</comment>
<dbReference type="OrthoDB" id="871140at2"/>
<dbReference type="PANTHER" id="PTHR30589:SF0">
    <property type="entry name" value="PHOSPHATIDYLGLYCEROL--PROLIPOPROTEIN DIACYLGLYCERYL TRANSFERASE"/>
    <property type="match status" value="1"/>
</dbReference>
<keyword evidence="4 7" id="KW-0812">Transmembrane</keyword>
<comment type="catalytic activity">
    <reaction evidence="7">
        <text>L-cysteinyl-[prolipoprotein] + a 1,2-diacyl-sn-glycero-3-phospho-(1'-sn-glycerol) = an S-1,2-diacyl-sn-glyceryl-L-cysteinyl-[prolipoprotein] + sn-glycerol 1-phosphate + H(+)</text>
        <dbReference type="Rhea" id="RHEA:56712"/>
        <dbReference type="Rhea" id="RHEA-COMP:14679"/>
        <dbReference type="Rhea" id="RHEA-COMP:14680"/>
        <dbReference type="ChEBI" id="CHEBI:15378"/>
        <dbReference type="ChEBI" id="CHEBI:29950"/>
        <dbReference type="ChEBI" id="CHEBI:57685"/>
        <dbReference type="ChEBI" id="CHEBI:64716"/>
        <dbReference type="ChEBI" id="CHEBI:140658"/>
        <dbReference type="EC" id="2.5.1.145"/>
    </reaction>
</comment>
<evidence type="ECO:0000256" key="5">
    <source>
        <dbReference type="ARBA" id="ARBA00022989"/>
    </source>
</evidence>
<feature type="transmembrane region" description="Helical" evidence="7">
    <location>
        <begin position="177"/>
        <end position="195"/>
    </location>
</feature>
<keyword evidence="5 7" id="KW-1133">Transmembrane helix</keyword>
<dbReference type="GO" id="GO:0042158">
    <property type="term" value="P:lipoprotein biosynthetic process"/>
    <property type="evidence" value="ECO:0007669"/>
    <property type="project" value="UniProtKB-UniRule"/>
</dbReference>
<keyword evidence="3 7" id="KW-0808">Transferase</keyword>
<dbReference type="EC" id="2.5.1.145" evidence="7"/>
<evidence type="ECO:0000256" key="1">
    <source>
        <dbReference type="ARBA" id="ARBA00007150"/>
    </source>
</evidence>
<evidence type="ECO:0000256" key="3">
    <source>
        <dbReference type="ARBA" id="ARBA00022679"/>
    </source>
</evidence>
<organism evidence="8">
    <name type="scientific">Lentimicrobium saccharophilum</name>
    <dbReference type="NCBI Taxonomy" id="1678841"/>
    <lineage>
        <taxon>Bacteria</taxon>
        <taxon>Pseudomonadati</taxon>
        <taxon>Bacteroidota</taxon>
        <taxon>Bacteroidia</taxon>
        <taxon>Bacteroidales</taxon>
        <taxon>Lentimicrobiaceae</taxon>
        <taxon>Lentimicrobium</taxon>
    </lineage>
</organism>